<dbReference type="GO" id="GO:0005576">
    <property type="term" value="C:extracellular region"/>
    <property type="evidence" value="ECO:0007669"/>
    <property type="project" value="UniProtKB-SubCell"/>
</dbReference>
<evidence type="ECO:0000313" key="9">
    <source>
        <dbReference type="EMBL" id="NIE46559.1"/>
    </source>
</evidence>
<dbReference type="GO" id="GO:0019957">
    <property type="term" value="F:C-C chemokine binding"/>
    <property type="evidence" value="ECO:0007669"/>
    <property type="project" value="InterPro"/>
</dbReference>
<evidence type="ECO:0000256" key="8">
    <source>
        <dbReference type="SAM" id="SignalP"/>
    </source>
</evidence>
<keyword evidence="5 6" id="KW-0325">Glycoprotein</keyword>
<evidence type="ECO:0000256" key="7">
    <source>
        <dbReference type="SAM" id="MobiDB-lite"/>
    </source>
</evidence>
<dbReference type="OrthoDB" id="6510058at2759"/>
<feature type="compositionally biased region" description="Low complexity" evidence="7">
    <location>
        <begin position="37"/>
        <end position="80"/>
    </location>
</feature>
<evidence type="ECO:0000256" key="5">
    <source>
        <dbReference type="ARBA" id="ARBA00023180"/>
    </source>
</evidence>
<protein>
    <recommendedName>
        <fullName evidence="6">Evasin</fullName>
    </recommendedName>
</protein>
<keyword evidence="3 6" id="KW-0732">Signal</keyword>
<evidence type="ECO:0000256" key="1">
    <source>
        <dbReference type="ARBA" id="ARBA00004613"/>
    </source>
</evidence>
<proteinExistence type="predicted"/>
<keyword evidence="2 6" id="KW-0964">Secreted</keyword>
<evidence type="ECO:0000256" key="4">
    <source>
        <dbReference type="ARBA" id="ARBA00023157"/>
    </source>
</evidence>
<comment type="subcellular location">
    <subcellularLocation>
        <location evidence="1 6">Secreted</location>
    </subcellularLocation>
</comment>
<sequence>MGPFWYFILLIGAVALGDEGISNVPGCGDSSTKMEESSSSAPNTTTETAPSRTTARNGTPPSTTTTPNETTTATATTKKGTVPEDQSKYGYYAENGCLHRVLLSHGRMYHATCTFLCQWSRRLHRVYDGKPCLRILEKRFQERQYTHSKVCRMGHCLRGICVPNGYVQQCEIPKNGPRLPQRPQSGPE</sequence>
<dbReference type="Pfam" id="PF19429">
    <property type="entry name" value="EVA_Class_A"/>
    <property type="match status" value="1"/>
</dbReference>
<accession>A0A6G5A6Z2</accession>
<dbReference type="VEuPathDB" id="VectorBase:LOC119179233"/>
<dbReference type="EMBL" id="GIKN01004286">
    <property type="protein sequence ID" value="NIE46559.1"/>
    <property type="molecule type" value="Transcribed_RNA"/>
</dbReference>
<keyword evidence="4 6" id="KW-1015">Disulfide bond</keyword>
<feature type="region of interest" description="Disordered" evidence="7">
    <location>
        <begin position="26"/>
        <end position="85"/>
    </location>
</feature>
<feature type="signal peptide" evidence="8">
    <location>
        <begin position="1"/>
        <end position="17"/>
    </location>
</feature>
<comment type="function">
    <text evidence="6">Salivary chemokine-binding protein which binds to host chemokines.</text>
</comment>
<dbReference type="InterPro" id="IPR045797">
    <property type="entry name" value="EVA_Class_A"/>
</dbReference>
<dbReference type="AlphaFoldDB" id="A0A6G5A6Z2"/>
<organism evidence="9">
    <name type="scientific">Rhipicephalus microplus</name>
    <name type="common">Cattle tick</name>
    <name type="synonym">Boophilus microplus</name>
    <dbReference type="NCBI Taxonomy" id="6941"/>
    <lineage>
        <taxon>Eukaryota</taxon>
        <taxon>Metazoa</taxon>
        <taxon>Ecdysozoa</taxon>
        <taxon>Arthropoda</taxon>
        <taxon>Chelicerata</taxon>
        <taxon>Arachnida</taxon>
        <taxon>Acari</taxon>
        <taxon>Parasitiformes</taxon>
        <taxon>Ixodida</taxon>
        <taxon>Ixodoidea</taxon>
        <taxon>Ixodidae</taxon>
        <taxon>Rhipicephalinae</taxon>
        <taxon>Rhipicephalus</taxon>
        <taxon>Boophilus</taxon>
    </lineage>
</organism>
<name>A0A6G5A6Z2_RHIMP</name>
<dbReference type="Gene3D" id="2.30.130.100">
    <property type="match status" value="1"/>
</dbReference>
<reference evidence="9" key="1">
    <citation type="submission" date="2020-03" db="EMBL/GenBank/DDBJ databases">
        <title>A transcriptome and proteome of the tick Rhipicephalus microplus shaped by the genetic composition of its hosts and developmental stage.</title>
        <authorList>
            <person name="Garcia G.R."/>
            <person name="Ribeiro J.M.C."/>
            <person name="Maruyama S.R."/>
            <person name="Gardinasse L.G."/>
            <person name="Nelson K."/>
            <person name="Ferreira B.R."/>
            <person name="Andrade T.G."/>
            <person name="Santos I.K.F.M."/>
        </authorList>
    </citation>
    <scope>NUCLEOTIDE SEQUENCE</scope>
    <source>
        <strain evidence="9">NSGR</strain>
        <tissue evidence="9">Salivary glands</tissue>
    </source>
</reference>
<evidence type="ECO:0000256" key="6">
    <source>
        <dbReference type="RuleBase" id="RU369006"/>
    </source>
</evidence>
<evidence type="ECO:0000256" key="2">
    <source>
        <dbReference type="ARBA" id="ARBA00022525"/>
    </source>
</evidence>
<evidence type="ECO:0000256" key="3">
    <source>
        <dbReference type="ARBA" id="ARBA00022729"/>
    </source>
</evidence>
<feature type="chain" id="PRO_5026212616" description="Evasin" evidence="8">
    <location>
        <begin position="18"/>
        <end position="188"/>
    </location>
</feature>